<evidence type="ECO:0000256" key="2">
    <source>
        <dbReference type="ARBA" id="ARBA00004305"/>
    </source>
</evidence>
<evidence type="ECO:0000256" key="5">
    <source>
        <dbReference type="ARBA" id="ARBA00008276"/>
    </source>
</evidence>
<comment type="similarity">
    <text evidence="5 17">Belongs to the folylpolyglutamate synthase family.</text>
</comment>
<comment type="subcellular location">
    <subcellularLocation>
        <location evidence="3">Cytoplasm</location>
    </subcellularLocation>
    <subcellularLocation>
        <location evidence="1">Mitochondrion inner membrane</location>
    </subcellularLocation>
    <subcellularLocation>
        <location evidence="2">Mitochondrion matrix</location>
    </subcellularLocation>
</comment>
<dbReference type="GO" id="GO:0005524">
    <property type="term" value="F:ATP binding"/>
    <property type="evidence" value="ECO:0007669"/>
    <property type="project" value="UniProtKB-KW"/>
</dbReference>
<dbReference type="EMBL" id="MU167295">
    <property type="protein sequence ID" value="KAG0144437.1"/>
    <property type="molecule type" value="Genomic_DNA"/>
</dbReference>
<dbReference type="GO" id="GO:0005759">
    <property type="term" value="C:mitochondrial matrix"/>
    <property type="evidence" value="ECO:0007669"/>
    <property type="project" value="UniProtKB-SubCell"/>
</dbReference>
<dbReference type="InterPro" id="IPR036615">
    <property type="entry name" value="Mur_ligase_C_dom_sf"/>
</dbReference>
<evidence type="ECO:0000256" key="18">
    <source>
        <dbReference type="PIRSR" id="PIRSR038895-1"/>
    </source>
</evidence>
<dbReference type="GO" id="GO:0046872">
    <property type="term" value="F:metal ion binding"/>
    <property type="evidence" value="ECO:0007669"/>
    <property type="project" value="UniProtKB-KW"/>
</dbReference>
<evidence type="ECO:0000256" key="13">
    <source>
        <dbReference type="ARBA" id="ARBA00022842"/>
    </source>
</evidence>
<dbReference type="PIRSF" id="PIRSF038895">
    <property type="entry name" value="FPGS"/>
    <property type="match status" value="1"/>
</dbReference>
<keyword evidence="8 17" id="KW-0436">Ligase</keyword>
<dbReference type="GO" id="GO:0005829">
    <property type="term" value="C:cytosol"/>
    <property type="evidence" value="ECO:0007669"/>
    <property type="project" value="TreeGrafter"/>
</dbReference>
<protein>
    <recommendedName>
        <fullName evidence="17">Folylpolyglutamate synthase</fullName>
        <ecNumber evidence="17">6.3.2.17</ecNumber>
    </recommendedName>
    <alternativeName>
        <fullName evidence="17">Folylpoly-gamma-glutamate synthetase</fullName>
    </alternativeName>
    <alternativeName>
        <fullName evidence="17">Tetrahydrofolylpolyglutamate synthase</fullName>
    </alternativeName>
</protein>
<reference evidence="20" key="1">
    <citation type="submission" date="2013-11" db="EMBL/GenBank/DDBJ databases">
        <title>Genome sequence of the fusiform rust pathogen reveals effectors for host alternation and coevolution with pine.</title>
        <authorList>
            <consortium name="DOE Joint Genome Institute"/>
            <person name="Smith K."/>
            <person name="Pendleton A."/>
            <person name="Kubisiak T."/>
            <person name="Anderson C."/>
            <person name="Salamov A."/>
            <person name="Aerts A."/>
            <person name="Riley R."/>
            <person name="Clum A."/>
            <person name="Lindquist E."/>
            <person name="Ence D."/>
            <person name="Campbell M."/>
            <person name="Kronenberg Z."/>
            <person name="Feau N."/>
            <person name="Dhillon B."/>
            <person name="Hamelin R."/>
            <person name="Burleigh J."/>
            <person name="Smith J."/>
            <person name="Yandell M."/>
            <person name="Nelson C."/>
            <person name="Grigoriev I."/>
            <person name="Davis J."/>
        </authorList>
    </citation>
    <scope>NUCLEOTIDE SEQUENCE</scope>
    <source>
        <strain evidence="20">G11</strain>
    </source>
</reference>
<dbReference type="Proteomes" id="UP000886653">
    <property type="component" value="Unassembled WGS sequence"/>
</dbReference>
<organism evidence="20 21">
    <name type="scientific">Cronartium quercuum f. sp. fusiforme G11</name>
    <dbReference type="NCBI Taxonomy" id="708437"/>
    <lineage>
        <taxon>Eukaryota</taxon>
        <taxon>Fungi</taxon>
        <taxon>Dikarya</taxon>
        <taxon>Basidiomycota</taxon>
        <taxon>Pucciniomycotina</taxon>
        <taxon>Pucciniomycetes</taxon>
        <taxon>Pucciniales</taxon>
        <taxon>Coleosporiaceae</taxon>
        <taxon>Cronartium</taxon>
    </lineage>
</organism>
<dbReference type="PANTHER" id="PTHR11136">
    <property type="entry name" value="FOLYLPOLYGLUTAMATE SYNTHASE-RELATED"/>
    <property type="match status" value="1"/>
</dbReference>
<keyword evidence="21" id="KW-1185">Reference proteome</keyword>
<dbReference type="Gene3D" id="3.90.190.20">
    <property type="entry name" value="Mur ligase, C-terminal domain"/>
    <property type="match status" value="1"/>
</dbReference>
<keyword evidence="14" id="KW-0496">Mitochondrion</keyword>
<evidence type="ECO:0000256" key="10">
    <source>
        <dbReference type="ARBA" id="ARBA00022741"/>
    </source>
</evidence>
<evidence type="ECO:0000256" key="11">
    <source>
        <dbReference type="ARBA" id="ARBA00022792"/>
    </source>
</evidence>
<accession>A0A9P6NHT3</accession>
<evidence type="ECO:0000256" key="9">
    <source>
        <dbReference type="ARBA" id="ARBA00022723"/>
    </source>
</evidence>
<dbReference type="NCBIfam" id="TIGR01499">
    <property type="entry name" value="folC"/>
    <property type="match status" value="1"/>
</dbReference>
<keyword evidence="10 18" id="KW-0547">Nucleotide-binding</keyword>
<evidence type="ECO:0000256" key="17">
    <source>
        <dbReference type="PIRNR" id="PIRNR038895"/>
    </source>
</evidence>
<evidence type="ECO:0000256" key="12">
    <source>
        <dbReference type="ARBA" id="ARBA00022840"/>
    </source>
</evidence>
<evidence type="ECO:0000256" key="1">
    <source>
        <dbReference type="ARBA" id="ARBA00004273"/>
    </source>
</evidence>
<dbReference type="SUPFAM" id="SSF53623">
    <property type="entry name" value="MurD-like peptide ligases, catalytic domain"/>
    <property type="match status" value="1"/>
</dbReference>
<dbReference type="Gene3D" id="3.40.1190.10">
    <property type="entry name" value="Mur-like, catalytic domain"/>
    <property type="match status" value="1"/>
</dbReference>
<keyword evidence="7 17" id="KW-0554">One-carbon metabolism</keyword>
<dbReference type="SUPFAM" id="SSF53244">
    <property type="entry name" value="MurD-like peptide ligases, peptide-binding domain"/>
    <property type="match status" value="1"/>
</dbReference>
<evidence type="ECO:0000256" key="15">
    <source>
        <dbReference type="ARBA" id="ARBA00023136"/>
    </source>
</evidence>
<dbReference type="GO" id="GO:0004326">
    <property type="term" value="F:tetrahydrofolylpolyglutamate synthase activity"/>
    <property type="evidence" value="ECO:0007669"/>
    <property type="project" value="UniProtKB-EC"/>
</dbReference>
<dbReference type="OrthoDB" id="5212574at2759"/>
<keyword evidence="12 18" id="KW-0067">ATP-binding</keyword>
<dbReference type="EC" id="6.3.2.17" evidence="17"/>
<comment type="cofactor">
    <cofactor evidence="17">
        <name>a monovalent cation</name>
        <dbReference type="ChEBI" id="CHEBI:60242"/>
    </cofactor>
    <text evidence="17">A monovalent cation.</text>
</comment>
<evidence type="ECO:0000256" key="8">
    <source>
        <dbReference type="ARBA" id="ARBA00022598"/>
    </source>
</evidence>
<comment type="caution">
    <text evidence="20">The sequence shown here is derived from an EMBL/GenBank/DDBJ whole genome shotgun (WGS) entry which is preliminary data.</text>
</comment>
<keyword evidence="11" id="KW-0999">Mitochondrion inner membrane</keyword>
<dbReference type="InterPro" id="IPR018109">
    <property type="entry name" value="Folylpolyglutamate_synth_CS"/>
</dbReference>
<sequence length="567" mass="61478">MTKRLRLQLLRSGLKAFNFGLAHRMSSQQVHRGYKEAVLALNSLQTNANVLAAIQAAGPQPASKVLGQTTHYLRRLGYKPDDLNALGVVHISGTKGKGSTAAFCSTLLTTINPEAKVGLFTSPHLVAVRERIRINGKPITEELFAKYFWEVWDRFEDGHGEPALPDLSIRPAYFRYLTCMAYHVFLSERVDATILEVGVGGLLDPTNIVPSPIVTGVTSLGLDHVNVLGYSILEIAGHKGGIFKPGVPALTIEQASSGAVEVLRARAVELKASSFSIVPRHPELDQANLGLAGEHQKINASLALALINTFLASPRLPDHFKLQKSSLPDATAAITPSPFLPPPPTNPAPIIPDISSLPLPPILPSEFLTPHPISDLFRQALQATKWPGRCQIVQDPYKPRISWSLDGAHTVESIACCGKWWRELIRSSDQTGKRALIFNCTSGRSGKTLLKMLKESLDEGSNEKFEFDLVIISTNTTFSSGKSTGDLTCIVTQLGTKSELTVQNEIAEAWKSITSLDTNVIVTRSIEDAVGEIHKIDDQPLNVLVTGSLHLVGGVLEVAQLLDSSFA</sequence>
<evidence type="ECO:0000313" key="21">
    <source>
        <dbReference type="Proteomes" id="UP000886653"/>
    </source>
</evidence>
<evidence type="ECO:0000256" key="16">
    <source>
        <dbReference type="ARBA" id="ARBA00047493"/>
    </source>
</evidence>
<comment type="catalytic activity">
    <reaction evidence="16 17">
        <text>(6S)-5,6,7,8-tetrahydrofolyl-(gamma-L-Glu)(n) + L-glutamate + ATP = (6S)-5,6,7,8-tetrahydrofolyl-(gamma-L-Glu)(n+1) + ADP + phosphate + H(+)</text>
        <dbReference type="Rhea" id="RHEA:10580"/>
        <dbReference type="Rhea" id="RHEA-COMP:14738"/>
        <dbReference type="Rhea" id="RHEA-COMP:14740"/>
        <dbReference type="ChEBI" id="CHEBI:15378"/>
        <dbReference type="ChEBI" id="CHEBI:29985"/>
        <dbReference type="ChEBI" id="CHEBI:30616"/>
        <dbReference type="ChEBI" id="CHEBI:43474"/>
        <dbReference type="ChEBI" id="CHEBI:141005"/>
        <dbReference type="ChEBI" id="CHEBI:456216"/>
        <dbReference type="EC" id="6.3.2.17"/>
    </reaction>
</comment>
<keyword evidence="6" id="KW-0963">Cytoplasm</keyword>
<dbReference type="PROSITE" id="PS01012">
    <property type="entry name" value="FOLYLPOLYGLU_SYNT_2"/>
    <property type="match status" value="1"/>
</dbReference>
<evidence type="ECO:0000256" key="19">
    <source>
        <dbReference type="PIRSR" id="PIRSR038895-2"/>
    </source>
</evidence>
<evidence type="ECO:0000256" key="3">
    <source>
        <dbReference type="ARBA" id="ARBA00004496"/>
    </source>
</evidence>
<keyword evidence="15" id="KW-0472">Membrane</keyword>
<dbReference type="GO" id="GO:0005743">
    <property type="term" value="C:mitochondrial inner membrane"/>
    <property type="evidence" value="ECO:0007669"/>
    <property type="project" value="UniProtKB-SubCell"/>
</dbReference>
<comment type="function">
    <text evidence="17">Catalyzes conversion of folates to polyglutamate derivatives allowing concentration of folate compounds in the cell and the intracellular retention of these cofactors, which are important substrates for most of the folate-dependent enzymes that are involved in one-carbon transfer reactions involved in purine, pyrimidine and amino acid synthesis.</text>
</comment>
<dbReference type="InterPro" id="IPR001645">
    <property type="entry name" value="Folylpolyglutamate_synth"/>
</dbReference>
<dbReference type="GO" id="GO:0006730">
    <property type="term" value="P:one-carbon metabolic process"/>
    <property type="evidence" value="ECO:0007669"/>
    <property type="project" value="UniProtKB-KW"/>
</dbReference>
<proteinExistence type="inferred from homology"/>
<evidence type="ECO:0000313" key="20">
    <source>
        <dbReference type="EMBL" id="KAG0144437.1"/>
    </source>
</evidence>
<dbReference type="InterPro" id="IPR023600">
    <property type="entry name" value="Folylpolyglutamate_synth_euk"/>
</dbReference>
<evidence type="ECO:0000256" key="6">
    <source>
        <dbReference type="ARBA" id="ARBA00022490"/>
    </source>
</evidence>
<evidence type="ECO:0000256" key="14">
    <source>
        <dbReference type="ARBA" id="ARBA00023128"/>
    </source>
</evidence>
<gene>
    <name evidence="20" type="ORF">CROQUDRAFT_134356</name>
</gene>
<feature type="binding site" evidence="19">
    <location>
        <position position="122"/>
    </location>
    <ligand>
        <name>Mg(2+)</name>
        <dbReference type="ChEBI" id="CHEBI:18420"/>
        <label>1</label>
    </ligand>
</feature>
<evidence type="ECO:0000256" key="4">
    <source>
        <dbReference type="ARBA" id="ARBA00005150"/>
    </source>
</evidence>
<feature type="binding site" evidence="19">
    <location>
        <position position="224"/>
    </location>
    <ligand>
        <name>Mg(2+)</name>
        <dbReference type="ChEBI" id="CHEBI:18420"/>
        <label>1</label>
    </ligand>
</feature>
<dbReference type="AlphaFoldDB" id="A0A9P6NHT3"/>
<name>A0A9P6NHT3_9BASI</name>
<feature type="binding site" evidence="18">
    <location>
        <position position="406"/>
    </location>
    <ligand>
        <name>ATP</name>
        <dbReference type="ChEBI" id="CHEBI:30616"/>
    </ligand>
</feature>
<comment type="pathway">
    <text evidence="4 17">Cofactor biosynthesis; tetrahydrofolylpolyglutamate biosynthesis.</text>
</comment>
<evidence type="ECO:0000256" key="7">
    <source>
        <dbReference type="ARBA" id="ARBA00022563"/>
    </source>
</evidence>
<feature type="binding site" evidence="18">
    <location>
        <position position="389"/>
    </location>
    <ligand>
        <name>ATP</name>
        <dbReference type="ChEBI" id="CHEBI:30616"/>
    </ligand>
</feature>
<feature type="binding site" evidence="19">
    <location>
        <position position="196"/>
    </location>
    <ligand>
        <name>Mg(2+)</name>
        <dbReference type="ChEBI" id="CHEBI:18420"/>
        <label>1</label>
    </ligand>
</feature>
<dbReference type="InterPro" id="IPR036565">
    <property type="entry name" value="Mur-like_cat_sf"/>
</dbReference>
<dbReference type="PANTHER" id="PTHR11136:SF5">
    <property type="entry name" value="FOLYLPOLYGLUTAMATE SYNTHASE, MITOCHONDRIAL"/>
    <property type="match status" value="1"/>
</dbReference>
<keyword evidence="13 19" id="KW-0460">Magnesium</keyword>
<keyword evidence="9 19" id="KW-0479">Metal-binding</keyword>